<dbReference type="SUPFAM" id="SSF51735">
    <property type="entry name" value="NAD(P)-binding Rossmann-fold domains"/>
    <property type="match status" value="1"/>
</dbReference>
<dbReference type="PANTHER" id="PTHR13812:SF19">
    <property type="entry name" value="KETIMINE REDUCTASE MU-CRYSTALLIN"/>
    <property type="match status" value="1"/>
</dbReference>
<dbReference type="InterPro" id="IPR023401">
    <property type="entry name" value="ODC_N"/>
</dbReference>
<dbReference type="Proteomes" id="UP000681343">
    <property type="component" value="Plasmid pMM35_02"/>
</dbReference>
<dbReference type="InterPro" id="IPR036291">
    <property type="entry name" value="NAD(P)-bd_dom_sf"/>
</dbReference>
<dbReference type="Pfam" id="PF02423">
    <property type="entry name" value="OCD_Mu_crystall"/>
    <property type="match status" value="1"/>
</dbReference>
<organism evidence="1 2">
    <name type="scientific">Vescimonas fastidiosa</name>
    <dbReference type="NCBI Taxonomy" id="2714353"/>
    <lineage>
        <taxon>Bacteria</taxon>
        <taxon>Bacillati</taxon>
        <taxon>Bacillota</taxon>
        <taxon>Clostridia</taxon>
        <taxon>Eubacteriales</taxon>
        <taxon>Oscillospiraceae</taxon>
        <taxon>Vescimonas</taxon>
    </lineage>
</organism>
<dbReference type="EMBL" id="AP023417">
    <property type="protein sequence ID" value="BCK80128.1"/>
    <property type="molecule type" value="Genomic_DNA"/>
</dbReference>
<evidence type="ECO:0008006" key="3">
    <source>
        <dbReference type="Google" id="ProtNLM"/>
    </source>
</evidence>
<dbReference type="RefSeq" id="WP_212822104.1">
    <property type="nucleotide sequence ID" value="NZ_AP023417.1"/>
</dbReference>
<keyword evidence="1" id="KW-0614">Plasmid</keyword>
<gene>
    <name evidence="1" type="ORF">MM35RIKEN_23200</name>
</gene>
<reference evidence="1" key="1">
    <citation type="submission" date="2020-09" db="EMBL/GenBank/DDBJ databases">
        <title>New species isolated from human feces.</title>
        <authorList>
            <person name="Kitahara M."/>
            <person name="Shigeno Y."/>
            <person name="Shime M."/>
            <person name="Matsumoto Y."/>
            <person name="Nakamura S."/>
            <person name="Motooka D."/>
            <person name="Fukuoka S."/>
            <person name="Nishikawa H."/>
            <person name="Benno Y."/>
        </authorList>
    </citation>
    <scope>NUCLEOTIDE SEQUENCE</scope>
    <source>
        <strain evidence="1">MM35</strain>
        <plasmid evidence="1">pMM35_02</plasmid>
    </source>
</reference>
<dbReference type="InterPro" id="IPR003462">
    <property type="entry name" value="ODC_Mu_crystall"/>
</dbReference>
<accession>A0A810PV24</accession>
<evidence type="ECO:0000313" key="2">
    <source>
        <dbReference type="Proteomes" id="UP000681343"/>
    </source>
</evidence>
<dbReference type="PANTHER" id="PTHR13812">
    <property type="entry name" value="KETIMINE REDUCTASE MU-CRYSTALLIN"/>
    <property type="match status" value="1"/>
</dbReference>
<dbReference type="Gene3D" id="3.40.50.720">
    <property type="entry name" value="NAD(P)-binding Rossmann-like Domain"/>
    <property type="match status" value="1"/>
</dbReference>
<dbReference type="GO" id="GO:0005737">
    <property type="term" value="C:cytoplasm"/>
    <property type="evidence" value="ECO:0007669"/>
    <property type="project" value="TreeGrafter"/>
</dbReference>
<evidence type="ECO:0000313" key="1">
    <source>
        <dbReference type="EMBL" id="BCK80128.1"/>
    </source>
</evidence>
<proteinExistence type="predicted"/>
<dbReference type="Gene3D" id="3.30.1780.10">
    <property type="entry name" value="ornithine cyclodeaminase, domain 1"/>
    <property type="match status" value="1"/>
</dbReference>
<name>A0A810PV24_9FIRM</name>
<dbReference type="AlphaFoldDB" id="A0A810PV24"/>
<dbReference type="KEGG" id="vfa:MM35RIKEN_23200"/>
<dbReference type="PIRSF" id="PIRSF001439">
    <property type="entry name" value="CryM"/>
    <property type="match status" value="1"/>
</dbReference>
<geneLocation type="plasmid" evidence="1 2">
    <name>pMM35_02</name>
</geneLocation>
<keyword evidence="2" id="KW-1185">Reference proteome</keyword>
<protein>
    <recommendedName>
        <fullName evidence="3">Ornithine cyclodeaminase</fullName>
    </recommendedName>
</protein>
<sequence>MNTLLLNEQQIKGLLTMKEAIDICDRTFADLALGNTLNPAKVNLNLGDSEPTKLPYKASLNAMPAYIGWQDVAGMKWAGGFGKGRIEIGRPFLNALILLIQPNYGDFQAVMDGSWIMAMRTGAQSAVCLRHLWPGKKSGTFGIFGCGLQGRTQTMALASEYHIDKLIVYDPIPAATERFVKDMQDVVQGEIVVAKEPKEVSESDACISVTNANDQFIKGEWFGKGSVYLSLGSYSECDDQAILGADHIIVDHVQQCLHRGNLKRLADQGKLDESSFYCTVGEMAAGLRSVENVSQKKILMVPIGMGCLDVACAGIVYKKAISMGLGETFMFDQK</sequence>